<dbReference type="EMBL" id="CP027860">
    <property type="protein sequence ID" value="AVP98385.1"/>
    <property type="molecule type" value="Genomic_DNA"/>
</dbReference>
<protein>
    <submittedName>
        <fullName evidence="1">Uncharacterized protein</fullName>
    </submittedName>
</protein>
<dbReference type="KEGG" id="xba:C7S18_14845"/>
<accession>A0A2P1PU66</accession>
<evidence type="ECO:0000313" key="1">
    <source>
        <dbReference type="EMBL" id="AVP98385.1"/>
    </source>
</evidence>
<organism evidence="1 2">
    <name type="scientific">Ahniella affigens</name>
    <dbReference type="NCBI Taxonomy" id="2021234"/>
    <lineage>
        <taxon>Bacteria</taxon>
        <taxon>Pseudomonadati</taxon>
        <taxon>Pseudomonadota</taxon>
        <taxon>Gammaproteobacteria</taxon>
        <taxon>Lysobacterales</taxon>
        <taxon>Rhodanobacteraceae</taxon>
        <taxon>Ahniella</taxon>
    </lineage>
</organism>
<dbReference type="Proteomes" id="UP000241074">
    <property type="component" value="Chromosome"/>
</dbReference>
<name>A0A2P1PU66_9GAMM</name>
<reference evidence="1 2" key="2">
    <citation type="submission" date="2018-03" db="EMBL/GenBank/DDBJ databases">
        <authorList>
            <person name="Keele B.F."/>
        </authorList>
    </citation>
    <scope>NUCLEOTIDE SEQUENCE [LARGE SCALE GENOMIC DNA]</scope>
    <source>
        <strain evidence="1 2">D13</strain>
    </source>
</reference>
<evidence type="ECO:0000313" key="2">
    <source>
        <dbReference type="Proteomes" id="UP000241074"/>
    </source>
</evidence>
<keyword evidence="2" id="KW-1185">Reference proteome</keyword>
<dbReference type="AlphaFoldDB" id="A0A2P1PU66"/>
<reference evidence="1 2" key="1">
    <citation type="submission" date="2018-03" db="EMBL/GenBank/DDBJ databases">
        <title>Ahniella affigens gen. nov., sp. nov., a gammaproteobacterium isolated from sandy soil near a stream.</title>
        <authorList>
            <person name="Ko Y."/>
            <person name="Kim J.-H."/>
        </authorList>
    </citation>
    <scope>NUCLEOTIDE SEQUENCE [LARGE SCALE GENOMIC DNA]</scope>
    <source>
        <strain evidence="1 2">D13</strain>
    </source>
</reference>
<gene>
    <name evidence="1" type="ORF">C7S18_14845</name>
</gene>
<sequence>MVWFLPALGLLLSFAAVGWQARQLRVFKQHLLRCEIGAAGCQAPQRAWLAQQAPVLASQFRFDAESADLLARAEVLFSANETELPAKRAHLKQALHWTEQAILLRPRWPYAYAARLGVQLQLGDLDANSDASWRAAWRYGPNEKRVLQTLAEAVFVYRDAGRATPTPAEPILQALVRRDRPKLIELGTRFGARDMLCPPGAALADDPLCQPANRL</sequence>
<proteinExistence type="predicted"/>